<keyword evidence="3" id="KW-1185">Reference proteome</keyword>
<evidence type="ECO:0000313" key="3">
    <source>
        <dbReference type="Proteomes" id="UP000008281"/>
    </source>
</evidence>
<dbReference type="InParanoid" id="E3NKI0"/>
<protein>
    <submittedName>
        <fullName evidence="2">Uncharacterized protein</fullName>
    </submittedName>
</protein>
<name>E3NKI0_CAERE</name>
<dbReference type="HOGENOM" id="CLU_455793_0_0_1"/>
<feature type="compositionally biased region" description="Acidic residues" evidence="1">
    <location>
        <begin position="368"/>
        <end position="384"/>
    </location>
</feature>
<accession>E3NKI0</accession>
<dbReference type="AlphaFoldDB" id="E3NKI0"/>
<evidence type="ECO:0000313" key="2">
    <source>
        <dbReference type="EMBL" id="EFP02295.1"/>
    </source>
</evidence>
<gene>
    <name evidence="2" type="ORF">CRE_29227</name>
</gene>
<proteinExistence type="predicted"/>
<organism evidence="3">
    <name type="scientific">Caenorhabditis remanei</name>
    <name type="common">Caenorhabditis vulgaris</name>
    <dbReference type="NCBI Taxonomy" id="31234"/>
    <lineage>
        <taxon>Eukaryota</taxon>
        <taxon>Metazoa</taxon>
        <taxon>Ecdysozoa</taxon>
        <taxon>Nematoda</taxon>
        <taxon>Chromadorea</taxon>
        <taxon>Rhabditida</taxon>
        <taxon>Rhabditina</taxon>
        <taxon>Rhabditomorpha</taxon>
        <taxon>Rhabditoidea</taxon>
        <taxon>Rhabditidae</taxon>
        <taxon>Peloderinae</taxon>
        <taxon>Caenorhabditis</taxon>
    </lineage>
</organism>
<sequence length="599" mass="69039">MVDTRITNEHYRPFPANGVIVDAQNNVANPREYVTAPNFVRTNLHDLFGGPEDYPIDALAQINITLRTLGYIAPIGAQERGSLMIHLRLQNLPDPLVHWEECVNRWAALDSEARKRWFLLRARGTFQPPEVGRFTSKCSKCANQLYGYPLANHGYSECIDTVSDDWSLDDFHFFIATNLESVCQYCSAKGRGRHRCLPEMQRACRKCGAKWHQSWLVKSCDAFRDLDDLVVSFQRKRETHYRNVRDAARLGQLRYPLYTDAPEDYYETDGTDTAIIGTYKFEEHGLMQFETIPAQMYTTTNQYHFVRCDSAGQDTLPIYFIDNRQWELFEDRIRNRRRQLDAQLLDQNRLLDALPAPNNANAQPVQQSDEENSVDDEELSETGSDEQSTVSDEETDTNQDTSVTGDDGGDSVDVHAQQRADDVTPDEQERANQESAEQQIAQWFPDAKRSAYDVSEPEAQQALRAAYRLSKVQPTFTERGNIVSRIRFIQEALTSVSESNEAIEVFDVAGCYLQFLEMVCRFVANTMENTDVCPRTILSSRVHWITEEIRNGLYFPIPDCRCFYTRDREFWNKMARASWPALVERLVRVAELDEEEEPW</sequence>
<feature type="region of interest" description="Disordered" evidence="1">
    <location>
        <begin position="354"/>
        <end position="413"/>
    </location>
</feature>
<evidence type="ECO:0000256" key="1">
    <source>
        <dbReference type="SAM" id="MobiDB-lite"/>
    </source>
</evidence>
<reference evidence="2" key="1">
    <citation type="submission" date="2007-07" db="EMBL/GenBank/DDBJ databases">
        <title>PCAP assembly of the Caenorhabditis remanei genome.</title>
        <authorList>
            <consortium name="The Caenorhabditis remanei Sequencing Consortium"/>
            <person name="Wilson R.K."/>
        </authorList>
    </citation>
    <scope>NUCLEOTIDE SEQUENCE [LARGE SCALE GENOMIC DNA]</scope>
    <source>
        <strain evidence="2">PB4641</strain>
    </source>
</reference>
<dbReference type="EMBL" id="DS268806">
    <property type="protein sequence ID" value="EFP02295.1"/>
    <property type="molecule type" value="Genomic_DNA"/>
</dbReference>
<feature type="compositionally biased region" description="Low complexity" evidence="1">
    <location>
        <begin position="355"/>
        <end position="367"/>
    </location>
</feature>
<dbReference type="Proteomes" id="UP000008281">
    <property type="component" value="Unassembled WGS sequence"/>
</dbReference>